<evidence type="ECO:0000313" key="2">
    <source>
        <dbReference type="Proteomes" id="UP001150904"/>
    </source>
</evidence>
<keyword evidence="2" id="KW-1185">Reference proteome</keyword>
<sequence>MVVLAYILAETTGGREAEIGATIVDIRNEWLLNDTEGPVAELLENRLLGFSISQTEVPLKISEARRIFDEELCLNGRSSPTSEIPILDLRLLVDNWDATAPGQSFLTDSRNSRTAEGHWVVSADAAQQYKDGVQRFLRALLVPFFIRLG</sequence>
<proteinExistence type="predicted"/>
<comment type="caution">
    <text evidence="1">The sequence shown here is derived from an EMBL/GenBank/DDBJ whole genome shotgun (WGS) entry which is preliminary data.</text>
</comment>
<protein>
    <submittedName>
        <fullName evidence="1">Uncharacterized protein</fullName>
    </submittedName>
</protein>
<dbReference type="OrthoDB" id="4367622at2759"/>
<dbReference type="RefSeq" id="XP_058304985.1">
    <property type="nucleotide sequence ID" value="XM_058454997.1"/>
</dbReference>
<gene>
    <name evidence="1" type="ORF">N7498_007935</name>
</gene>
<reference evidence="1" key="2">
    <citation type="journal article" date="2023" name="IMA Fungus">
        <title>Comparative genomic study of the Penicillium genus elucidates a diverse pangenome and 15 lateral gene transfer events.</title>
        <authorList>
            <person name="Petersen C."/>
            <person name="Sorensen T."/>
            <person name="Nielsen M.R."/>
            <person name="Sondergaard T.E."/>
            <person name="Sorensen J.L."/>
            <person name="Fitzpatrick D.A."/>
            <person name="Frisvad J.C."/>
            <person name="Nielsen K.L."/>
        </authorList>
    </citation>
    <scope>NUCLEOTIDE SEQUENCE</scope>
    <source>
        <strain evidence="1">IBT 15544</strain>
    </source>
</reference>
<evidence type="ECO:0000313" key="1">
    <source>
        <dbReference type="EMBL" id="KAJ5194497.1"/>
    </source>
</evidence>
<dbReference type="AlphaFoldDB" id="A0A9W9MBS3"/>
<reference evidence="1" key="1">
    <citation type="submission" date="2022-12" db="EMBL/GenBank/DDBJ databases">
        <authorList>
            <person name="Petersen C."/>
        </authorList>
    </citation>
    <scope>NUCLEOTIDE SEQUENCE</scope>
    <source>
        <strain evidence="1">IBT 15544</strain>
    </source>
</reference>
<dbReference type="EMBL" id="JAPQKR010000015">
    <property type="protein sequence ID" value="KAJ5194497.1"/>
    <property type="molecule type" value="Genomic_DNA"/>
</dbReference>
<dbReference type="Proteomes" id="UP001150904">
    <property type="component" value="Unassembled WGS sequence"/>
</dbReference>
<accession>A0A9W9MBS3</accession>
<dbReference type="GeneID" id="83182298"/>
<organism evidence="1 2">
    <name type="scientific">Penicillium cinerascens</name>
    <dbReference type="NCBI Taxonomy" id="70096"/>
    <lineage>
        <taxon>Eukaryota</taxon>
        <taxon>Fungi</taxon>
        <taxon>Dikarya</taxon>
        <taxon>Ascomycota</taxon>
        <taxon>Pezizomycotina</taxon>
        <taxon>Eurotiomycetes</taxon>
        <taxon>Eurotiomycetidae</taxon>
        <taxon>Eurotiales</taxon>
        <taxon>Aspergillaceae</taxon>
        <taxon>Penicillium</taxon>
    </lineage>
</organism>
<name>A0A9W9MBS3_9EURO</name>